<keyword evidence="2" id="KW-1185">Reference proteome</keyword>
<dbReference type="AlphaFoldDB" id="A0A195F9Z2"/>
<evidence type="ECO:0000313" key="2">
    <source>
        <dbReference type="Proteomes" id="UP000078541"/>
    </source>
</evidence>
<organism evidence="1 2">
    <name type="scientific">Trachymyrmex septentrionalis</name>
    <dbReference type="NCBI Taxonomy" id="34720"/>
    <lineage>
        <taxon>Eukaryota</taxon>
        <taxon>Metazoa</taxon>
        <taxon>Ecdysozoa</taxon>
        <taxon>Arthropoda</taxon>
        <taxon>Hexapoda</taxon>
        <taxon>Insecta</taxon>
        <taxon>Pterygota</taxon>
        <taxon>Neoptera</taxon>
        <taxon>Endopterygota</taxon>
        <taxon>Hymenoptera</taxon>
        <taxon>Apocrita</taxon>
        <taxon>Aculeata</taxon>
        <taxon>Formicoidea</taxon>
        <taxon>Formicidae</taxon>
        <taxon>Myrmicinae</taxon>
        <taxon>Trachymyrmex</taxon>
    </lineage>
</organism>
<reference evidence="1 2" key="1">
    <citation type="submission" date="2016-03" db="EMBL/GenBank/DDBJ databases">
        <title>Trachymyrmex septentrionalis WGS genome.</title>
        <authorList>
            <person name="Nygaard S."/>
            <person name="Hu H."/>
            <person name="Boomsma J."/>
            <person name="Zhang G."/>
        </authorList>
    </citation>
    <scope>NUCLEOTIDE SEQUENCE [LARGE SCALE GENOMIC DNA]</scope>
    <source>
        <strain evidence="1">Tsep2-gDNA-1</strain>
        <tissue evidence="1">Whole body</tissue>
    </source>
</reference>
<sequence length="387" mass="43553">MGDARGGEAVQSVAMATYRHWTPFTPHFTYVPSPCTSFCARRDEWGRIFGDWVPATRLGPGRLFTSANRGTWVPARDSSDIFPIHPLARRSPPFTVAFLFVNVRSSASRPCSAYFESVQDPWFEFLVATGRTLTQTLRKSAYPIPFLSIIYNLYPEISYQCSNKHTETVSDTSFEQYLTPTISLALVLLTSTSSILPRAFQLEQCNVINIIILFVSGDGTFRTATATYNTRASKLVPDTVERIDQSAANRIPHLTTARGSAGVVGGKAAIRRATVWHALRRNEKKGCSRNTDVSRKRKERLLEWKKNRISRVFELFQDIIFDRSEGSFNSVSCQVHLEIICFLLDQDSSIETGLCTYIRALEKLSNIRPKSCTVAQICCARSIKSEY</sequence>
<protein>
    <submittedName>
        <fullName evidence="1">Uncharacterized protein</fullName>
    </submittedName>
</protein>
<gene>
    <name evidence="1" type="ORF">ALC56_08660</name>
</gene>
<dbReference type="Proteomes" id="UP000078541">
    <property type="component" value="Unassembled WGS sequence"/>
</dbReference>
<proteinExistence type="predicted"/>
<dbReference type="EMBL" id="KQ981727">
    <property type="protein sequence ID" value="KYN36869.1"/>
    <property type="molecule type" value="Genomic_DNA"/>
</dbReference>
<name>A0A195F9Z2_9HYME</name>
<accession>A0A195F9Z2</accession>
<evidence type="ECO:0000313" key="1">
    <source>
        <dbReference type="EMBL" id="KYN36869.1"/>
    </source>
</evidence>